<evidence type="ECO:0000313" key="8">
    <source>
        <dbReference type="Proteomes" id="UP000324351"/>
    </source>
</evidence>
<dbReference type="SUPFAM" id="SSF53335">
    <property type="entry name" value="S-adenosyl-L-methionine-dependent methyltransferases"/>
    <property type="match status" value="1"/>
</dbReference>
<reference evidence="7 8" key="2">
    <citation type="submission" date="2019-09" db="EMBL/GenBank/DDBJ databases">
        <authorList>
            <person name="Jin C."/>
        </authorList>
    </citation>
    <scope>NUCLEOTIDE SEQUENCE [LARGE SCALE GENOMIC DNA]</scope>
    <source>
        <strain evidence="7 8">BN140041</strain>
    </source>
</reference>
<keyword evidence="8" id="KW-1185">Reference proteome</keyword>
<dbReference type="GO" id="GO:0102559">
    <property type="term" value="F:peptide chain release factor N(5)-glutamine methyltransferase activity"/>
    <property type="evidence" value="ECO:0007669"/>
    <property type="project" value="UniProtKB-EC"/>
</dbReference>
<organism evidence="7 8">
    <name type="scientific">Nocardioides antri</name>
    <dbReference type="NCBI Taxonomy" id="2607659"/>
    <lineage>
        <taxon>Bacteria</taxon>
        <taxon>Bacillati</taxon>
        <taxon>Actinomycetota</taxon>
        <taxon>Actinomycetes</taxon>
        <taxon>Propionibacteriales</taxon>
        <taxon>Nocardioidaceae</taxon>
        <taxon>Nocardioides</taxon>
    </lineage>
</organism>
<evidence type="ECO:0000256" key="2">
    <source>
        <dbReference type="ARBA" id="ARBA00022603"/>
    </source>
</evidence>
<dbReference type="InterPro" id="IPR022446">
    <property type="entry name" value="MeTrfrase_put"/>
</dbReference>
<dbReference type="NCBIfam" id="TIGR00536">
    <property type="entry name" value="hemK_fam"/>
    <property type="match status" value="1"/>
</dbReference>
<dbReference type="EMBL" id="VUJW01000003">
    <property type="protein sequence ID" value="KAA1427900.1"/>
    <property type="molecule type" value="Genomic_DNA"/>
</dbReference>
<gene>
    <name evidence="7" type="ORF">F0U47_10835</name>
</gene>
<dbReference type="Gene3D" id="3.40.50.150">
    <property type="entry name" value="Vaccinia Virus protein VP39"/>
    <property type="match status" value="1"/>
</dbReference>
<name>A0A5B1M884_9ACTN</name>
<dbReference type="InterPro" id="IPR007848">
    <property type="entry name" value="Small_mtfrase_dom"/>
</dbReference>
<evidence type="ECO:0000313" key="7">
    <source>
        <dbReference type="EMBL" id="KAA1427900.1"/>
    </source>
</evidence>
<keyword evidence="3" id="KW-0808">Transferase</keyword>
<evidence type="ECO:0000256" key="5">
    <source>
        <dbReference type="ARBA" id="ARBA00048391"/>
    </source>
</evidence>
<dbReference type="InterPro" id="IPR050320">
    <property type="entry name" value="N5-glutamine_MTase"/>
</dbReference>
<comment type="caution">
    <text evidence="7">The sequence shown here is derived from an EMBL/GenBank/DDBJ whole genome shotgun (WGS) entry which is preliminary data.</text>
</comment>
<proteinExistence type="predicted"/>
<dbReference type="GO" id="GO:0032259">
    <property type="term" value="P:methylation"/>
    <property type="evidence" value="ECO:0007669"/>
    <property type="project" value="UniProtKB-KW"/>
</dbReference>
<dbReference type="Pfam" id="PF05175">
    <property type="entry name" value="MTS"/>
    <property type="match status" value="1"/>
</dbReference>
<dbReference type="NCBIfam" id="TIGR03704">
    <property type="entry name" value="PrmC_rel_meth"/>
    <property type="match status" value="1"/>
</dbReference>
<dbReference type="AlphaFoldDB" id="A0A5B1M884"/>
<comment type="catalytic activity">
    <reaction evidence="5">
        <text>L-glutaminyl-[peptide chain release factor] + S-adenosyl-L-methionine = N(5)-methyl-L-glutaminyl-[peptide chain release factor] + S-adenosyl-L-homocysteine + H(+)</text>
        <dbReference type="Rhea" id="RHEA:42896"/>
        <dbReference type="Rhea" id="RHEA-COMP:10271"/>
        <dbReference type="Rhea" id="RHEA-COMP:10272"/>
        <dbReference type="ChEBI" id="CHEBI:15378"/>
        <dbReference type="ChEBI" id="CHEBI:30011"/>
        <dbReference type="ChEBI" id="CHEBI:57856"/>
        <dbReference type="ChEBI" id="CHEBI:59789"/>
        <dbReference type="ChEBI" id="CHEBI:61891"/>
        <dbReference type="EC" id="2.1.1.297"/>
    </reaction>
</comment>
<evidence type="ECO:0000256" key="3">
    <source>
        <dbReference type="ARBA" id="ARBA00022679"/>
    </source>
</evidence>
<dbReference type="CDD" id="cd02440">
    <property type="entry name" value="AdoMet_MTases"/>
    <property type="match status" value="1"/>
</dbReference>
<keyword evidence="2" id="KW-0489">Methyltransferase</keyword>
<accession>A0A5B1M884</accession>
<dbReference type="Proteomes" id="UP000324351">
    <property type="component" value="Unassembled WGS sequence"/>
</dbReference>
<dbReference type="PANTHER" id="PTHR18895:SF74">
    <property type="entry name" value="MTRF1L RELEASE FACTOR GLUTAMINE METHYLTRANSFERASE"/>
    <property type="match status" value="1"/>
</dbReference>
<dbReference type="InterPro" id="IPR029063">
    <property type="entry name" value="SAM-dependent_MTases_sf"/>
</dbReference>
<keyword evidence="4" id="KW-0949">S-adenosyl-L-methionine</keyword>
<evidence type="ECO:0000256" key="4">
    <source>
        <dbReference type="ARBA" id="ARBA00022691"/>
    </source>
</evidence>
<reference evidence="7 8" key="1">
    <citation type="submission" date="2019-09" db="EMBL/GenBank/DDBJ databases">
        <title>Nocardioides panacisoli sp. nov., isolated from the soil of a ginseng field.</title>
        <authorList>
            <person name="Cho C."/>
        </authorList>
    </citation>
    <scope>NUCLEOTIDE SEQUENCE [LARGE SCALE GENOMIC DNA]</scope>
    <source>
        <strain evidence="7 8">BN140041</strain>
    </source>
</reference>
<feature type="domain" description="Methyltransferase small" evidence="6">
    <location>
        <begin position="109"/>
        <end position="203"/>
    </location>
</feature>
<evidence type="ECO:0000259" key="6">
    <source>
        <dbReference type="Pfam" id="PF05175"/>
    </source>
</evidence>
<sequence>MPPRCGSDSARPRGLCCQQIRPQQQDGGRVRRVAEAAYDALAARLRAAGCVFAEDEARVLRSAASDGATLEELTARRVAGEPLEHVVGWVDFAGVRVALDPGVFIPRQRTAFLVDLATTASPAAGVVVDLCCGSGALGLALAHRHSGIELHAADVDPVAVACARRNLAPVGGTVHTGDLDAPLPPRLRGRVDVLLANVPYVPSAAVTLMPPESRDHEPRSTVDGGADGLDVVRRLAALAPGWLAPGGTVLVETGADQAGPAARAFEAAGLVATVHQDEERGATAVTGRS</sequence>
<protein>
    <recommendedName>
        <fullName evidence="1">peptide chain release factor N(5)-glutamine methyltransferase</fullName>
        <ecNumber evidence="1">2.1.1.297</ecNumber>
    </recommendedName>
</protein>
<dbReference type="EC" id="2.1.1.297" evidence="1"/>
<dbReference type="InterPro" id="IPR004556">
    <property type="entry name" value="HemK-like"/>
</dbReference>
<evidence type="ECO:0000256" key="1">
    <source>
        <dbReference type="ARBA" id="ARBA00012771"/>
    </source>
</evidence>
<dbReference type="PANTHER" id="PTHR18895">
    <property type="entry name" value="HEMK METHYLTRANSFERASE"/>
    <property type="match status" value="1"/>
</dbReference>